<comment type="function">
    <text evidence="3">Catalyzes the hydrolytic dehalogenation of small (S)-2-haloalkanoic acids to yield the corresponding (R)-2-hydroxyalkanoic acids.</text>
</comment>
<dbReference type="PANTHER" id="PTHR43316:SF3">
    <property type="entry name" value="HALOACID DEHALOGENASE, TYPE II (AFU_ORTHOLOGUE AFUA_2G07750)-RELATED"/>
    <property type="match status" value="1"/>
</dbReference>
<proteinExistence type="inferred from homology"/>
<evidence type="ECO:0000256" key="3">
    <source>
        <dbReference type="RuleBase" id="RU368077"/>
    </source>
</evidence>
<dbReference type="NCBIfam" id="TIGR01428">
    <property type="entry name" value="HAD_type_II"/>
    <property type="match status" value="1"/>
</dbReference>
<dbReference type="CDD" id="cd02588">
    <property type="entry name" value="HAD_L2-DEX"/>
    <property type="match status" value="1"/>
</dbReference>
<sequence>MTVKAAVFDAYGTLFDVYAVTARLDSYCPGQGNAIAQLWRDKQIEYSRLVSLSDPSPQGSRYYQSFWTITCKALEYALRRFEQSLSQAQIKSVLDQYYALDAFSENAKVLATLKQQGVRTAILSNGDPGMLAGAVTGAGMESLIDHVLSVDEVRHFKTTPQAYGLVEQTLGVQPPEVLFVSSNGWDILGAQWFGFRTCWINRAGLPPETLGPEPEFQGSNLNVVLDVLAALR</sequence>
<dbReference type="SUPFAM" id="SSF56784">
    <property type="entry name" value="HAD-like"/>
    <property type="match status" value="1"/>
</dbReference>
<dbReference type="InterPro" id="IPR023214">
    <property type="entry name" value="HAD_sf"/>
</dbReference>
<dbReference type="NCBIfam" id="TIGR01493">
    <property type="entry name" value="HAD-SF-IA-v2"/>
    <property type="match status" value="1"/>
</dbReference>
<dbReference type="Gene3D" id="1.10.150.240">
    <property type="entry name" value="Putative phosphatase, domain 2"/>
    <property type="match status" value="1"/>
</dbReference>
<dbReference type="EC" id="3.8.1.2" evidence="3"/>
<dbReference type="SFLD" id="SFLDS00003">
    <property type="entry name" value="Haloacid_Dehalogenase"/>
    <property type="match status" value="1"/>
</dbReference>
<accession>A0ABY4AMH8</accession>
<keyword evidence="5" id="KW-1185">Reference proteome</keyword>
<reference evidence="4 5" key="1">
    <citation type="submission" date="2020-11" db="EMBL/GenBank/DDBJ databases">
        <title>Algicoccus daihaiensis sp.nov., isolated from Daihai Lake in Inner Mongolia.</title>
        <authorList>
            <person name="Kai J."/>
        </authorList>
    </citation>
    <scope>NUCLEOTIDE SEQUENCE [LARGE SCALE GENOMIC DNA]</scope>
    <source>
        <strain evidence="5">f23</strain>
    </source>
</reference>
<organism evidence="4 5">
    <name type="scientific">Orrella daihaiensis</name>
    <dbReference type="NCBI Taxonomy" id="2782176"/>
    <lineage>
        <taxon>Bacteria</taxon>
        <taxon>Pseudomonadati</taxon>
        <taxon>Pseudomonadota</taxon>
        <taxon>Betaproteobacteria</taxon>
        <taxon>Burkholderiales</taxon>
        <taxon>Alcaligenaceae</taxon>
        <taxon>Orrella</taxon>
    </lineage>
</organism>
<evidence type="ECO:0000313" key="4">
    <source>
        <dbReference type="EMBL" id="UOD50287.1"/>
    </source>
</evidence>
<dbReference type="PRINTS" id="PR00413">
    <property type="entry name" value="HADHALOGNASE"/>
</dbReference>
<dbReference type="InterPro" id="IPR051540">
    <property type="entry name" value="S-2-haloacid_dehalogenase"/>
</dbReference>
<evidence type="ECO:0000256" key="1">
    <source>
        <dbReference type="ARBA" id="ARBA00008106"/>
    </source>
</evidence>
<dbReference type="SFLD" id="SFLDG01129">
    <property type="entry name" value="C1.5:_HAD__Beta-PGM__Phosphata"/>
    <property type="match status" value="1"/>
</dbReference>
<comment type="catalytic activity">
    <reaction evidence="3">
        <text>an (S)-2-haloacid + H2O = a (2R)-2-hydroxycarboxylate + a halide anion + H(+)</text>
        <dbReference type="Rhea" id="RHEA:11192"/>
        <dbReference type="ChEBI" id="CHEBI:15377"/>
        <dbReference type="ChEBI" id="CHEBI:15378"/>
        <dbReference type="ChEBI" id="CHEBI:16042"/>
        <dbReference type="ChEBI" id="CHEBI:58314"/>
        <dbReference type="ChEBI" id="CHEBI:137405"/>
        <dbReference type="EC" id="3.8.1.2"/>
    </reaction>
</comment>
<dbReference type="InterPro" id="IPR006439">
    <property type="entry name" value="HAD-SF_hydro_IA"/>
</dbReference>
<evidence type="ECO:0000256" key="2">
    <source>
        <dbReference type="ARBA" id="ARBA00022801"/>
    </source>
</evidence>
<keyword evidence="2 3" id="KW-0378">Hydrolase</keyword>
<gene>
    <name evidence="4" type="ORF">DHf2319_12790</name>
</gene>
<dbReference type="SFLD" id="SFLDF00045">
    <property type="entry name" value="2-haloacid_dehalogenase"/>
    <property type="match status" value="1"/>
</dbReference>
<dbReference type="InterPro" id="IPR023198">
    <property type="entry name" value="PGP-like_dom2"/>
</dbReference>
<dbReference type="EMBL" id="CP063982">
    <property type="protein sequence ID" value="UOD50287.1"/>
    <property type="molecule type" value="Genomic_DNA"/>
</dbReference>
<dbReference type="Gene3D" id="3.40.50.1000">
    <property type="entry name" value="HAD superfamily/HAD-like"/>
    <property type="match status" value="1"/>
</dbReference>
<dbReference type="RefSeq" id="WP_243478691.1">
    <property type="nucleotide sequence ID" value="NZ_CP063982.1"/>
</dbReference>
<dbReference type="InterPro" id="IPR036412">
    <property type="entry name" value="HAD-like_sf"/>
</dbReference>
<dbReference type="InterPro" id="IPR006328">
    <property type="entry name" value="2-HAD"/>
</dbReference>
<dbReference type="PANTHER" id="PTHR43316">
    <property type="entry name" value="HYDROLASE, HALOACID DELAHOGENASE-RELATED"/>
    <property type="match status" value="1"/>
</dbReference>
<protein>
    <recommendedName>
        <fullName evidence="3">(S)-2-haloacid dehalogenase</fullName>
        <ecNumber evidence="3">3.8.1.2</ecNumber>
    </recommendedName>
    <alternativeName>
        <fullName evidence="3">2-haloalkanoic acid dehalogenase</fullName>
    </alternativeName>
    <alternativeName>
        <fullName evidence="3">Halocarboxylic acid halidohydrolase</fullName>
    </alternativeName>
    <alternativeName>
        <fullName evidence="3">L-2-haloacid dehalogenase</fullName>
    </alternativeName>
</protein>
<name>A0ABY4AMH8_9BURK</name>
<dbReference type="Pfam" id="PF00702">
    <property type="entry name" value="Hydrolase"/>
    <property type="match status" value="1"/>
</dbReference>
<dbReference type="Proteomes" id="UP000831607">
    <property type="component" value="Chromosome"/>
</dbReference>
<dbReference type="SFLD" id="SFLDG01135">
    <property type="entry name" value="C1.5.6:_HAD__Beta-PGM__Phospha"/>
    <property type="match status" value="1"/>
</dbReference>
<evidence type="ECO:0000313" key="5">
    <source>
        <dbReference type="Proteomes" id="UP000831607"/>
    </source>
</evidence>
<comment type="similarity">
    <text evidence="1 3">Belongs to the HAD-like hydrolase superfamily. S-2-haloalkanoic acid dehalogenase family.</text>
</comment>